<dbReference type="OrthoDB" id="9055647at2"/>
<feature type="transmembrane region" description="Helical" evidence="8">
    <location>
        <begin position="213"/>
        <end position="235"/>
    </location>
</feature>
<sequence length="353" mass="36095">MSAASSFAPVGAVVAVRKRLQRRYGLVVLGLVLLSLAVASLSMSVGDYPLPLADVLRSLLSPFTGHADAANDFIVLGVRLPRVTAGLLSGAAFGLSGIIFQTILRNPLASPDIVGITTGASAAAVLAIIIFKWSGLGVSVMACGGAVLTALLIYGLAWRNGVTPYRLVLIGIGMAALAGAVVSYLFTRARIMEVQEALSWLTGSLNGSTFENLTPLAIALIVLVPLAALLSRSLRTLQMGDDAARALGTRVEFSRLGLILVAVLLAAFATAAVGPVSFVAFIAGPIARRLLGPSGNALLPAALVGGLVTNAADFVAQHMLGRNQLPVGVVTGALGAVFLIYLLAAAHRSGRGG</sequence>
<evidence type="ECO:0000256" key="3">
    <source>
        <dbReference type="ARBA" id="ARBA00022448"/>
    </source>
</evidence>
<feature type="transmembrane region" description="Helical" evidence="8">
    <location>
        <begin position="327"/>
        <end position="346"/>
    </location>
</feature>
<evidence type="ECO:0000313" key="9">
    <source>
        <dbReference type="EMBL" id="OEO33220.1"/>
    </source>
</evidence>
<dbReference type="InterPro" id="IPR000522">
    <property type="entry name" value="ABC_transptr_permease_BtuC"/>
</dbReference>
<proteinExistence type="inferred from homology"/>
<protein>
    <submittedName>
        <fullName evidence="9">Iron ABC transporter</fullName>
    </submittedName>
</protein>
<feature type="transmembrane region" description="Helical" evidence="8">
    <location>
        <begin position="256"/>
        <end position="283"/>
    </location>
</feature>
<evidence type="ECO:0000313" key="10">
    <source>
        <dbReference type="Proteomes" id="UP000095463"/>
    </source>
</evidence>
<feature type="transmembrane region" description="Helical" evidence="8">
    <location>
        <begin position="165"/>
        <end position="186"/>
    </location>
</feature>
<keyword evidence="3" id="KW-0813">Transport</keyword>
<dbReference type="GO" id="GO:0033214">
    <property type="term" value="P:siderophore-iron import into cell"/>
    <property type="evidence" value="ECO:0007669"/>
    <property type="project" value="TreeGrafter"/>
</dbReference>
<evidence type="ECO:0000256" key="4">
    <source>
        <dbReference type="ARBA" id="ARBA00022475"/>
    </source>
</evidence>
<keyword evidence="7 8" id="KW-0472">Membrane</keyword>
<dbReference type="RefSeq" id="WP_069907662.1">
    <property type="nucleotide sequence ID" value="NZ_LAJE02000013.1"/>
</dbReference>
<organism evidence="9 10">
    <name type="scientific">Devosia insulae DS-56</name>
    <dbReference type="NCBI Taxonomy" id="1116389"/>
    <lineage>
        <taxon>Bacteria</taxon>
        <taxon>Pseudomonadati</taxon>
        <taxon>Pseudomonadota</taxon>
        <taxon>Alphaproteobacteria</taxon>
        <taxon>Hyphomicrobiales</taxon>
        <taxon>Devosiaceae</taxon>
        <taxon>Devosia</taxon>
    </lineage>
</organism>
<dbReference type="AlphaFoldDB" id="A0A1E5XXA0"/>
<evidence type="ECO:0000256" key="5">
    <source>
        <dbReference type="ARBA" id="ARBA00022692"/>
    </source>
</evidence>
<comment type="subcellular location">
    <subcellularLocation>
        <location evidence="1">Cell membrane</location>
        <topology evidence="1">Multi-pass membrane protein</topology>
    </subcellularLocation>
</comment>
<reference evidence="9 10" key="1">
    <citation type="journal article" date="2015" name="Genome Announc.">
        <title>Genome Assemblies of Three Soil-Associated Devosia species: D. insulae, D. limi, and D. soli.</title>
        <authorList>
            <person name="Hassan Y.I."/>
            <person name="Lepp D."/>
            <person name="Zhou T."/>
        </authorList>
    </citation>
    <scope>NUCLEOTIDE SEQUENCE [LARGE SCALE GENOMIC DNA]</scope>
    <source>
        <strain evidence="9 10">DS-56</strain>
    </source>
</reference>
<dbReference type="EMBL" id="LAJE02000013">
    <property type="protein sequence ID" value="OEO33220.1"/>
    <property type="molecule type" value="Genomic_DNA"/>
</dbReference>
<keyword evidence="5 8" id="KW-0812">Transmembrane</keyword>
<dbReference type="FunFam" id="1.10.3470.10:FF:000001">
    <property type="entry name" value="Vitamin B12 ABC transporter permease BtuC"/>
    <property type="match status" value="1"/>
</dbReference>
<dbReference type="InterPro" id="IPR037294">
    <property type="entry name" value="ABC_BtuC-like"/>
</dbReference>
<dbReference type="PANTHER" id="PTHR30472">
    <property type="entry name" value="FERRIC ENTEROBACTIN TRANSPORT SYSTEM PERMEASE PROTEIN"/>
    <property type="match status" value="1"/>
</dbReference>
<feature type="transmembrane region" description="Helical" evidence="8">
    <location>
        <begin position="24"/>
        <end position="45"/>
    </location>
</feature>
<gene>
    <name evidence="9" type="ORF">VW23_000625</name>
</gene>
<evidence type="ECO:0000256" key="6">
    <source>
        <dbReference type="ARBA" id="ARBA00022989"/>
    </source>
</evidence>
<keyword evidence="6 8" id="KW-1133">Transmembrane helix</keyword>
<dbReference type="Proteomes" id="UP000095463">
    <property type="component" value="Unassembled WGS sequence"/>
</dbReference>
<evidence type="ECO:0000256" key="7">
    <source>
        <dbReference type="ARBA" id="ARBA00023136"/>
    </source>
</evidence>
<comment type="caution">
    <text evidence="9">The sequence shown here is derived from an EMBL/GenBank/DDBJ whole genome shotgun (WGS) entry which is preliminary data.</text>
</comment>
<evidence type="ECO:0000256" key="1">
    <source>
        <dbReference type="ARBA" id="ARBA00004651"/>
    </source>
</evidence>
<keyword evidence="10" id="KW-1185">Reference proteome</keyword>
<name>A0A1E5XXA0_9HYPH</name>
<feature type="transmembrane region" description="Helical" evidence="8">
    <location>
        <begin position="295"/>
        <end position="315"/>
    </location>
</feature>
<dbReference type="SUPFAM" id="SSF81345">
    <property type="entry name" value="ABC transporter involved in vitamin B12 uptake, BtuC"/>
    <property type="match status" value="1"/>
</dbReference>
<dbReference type="Pfam" id="PF01032">
    <property type="entry name" value="FecCD"/>
    <property type="match status" value="1"/>
</dbReference>
<accession>A0A1E5XXA0</accession>
<dbReference type="PANTHER" id="PTHR30472:SF24">
    <property type="entry name" value="FERRIC ENTEROBACTIN TRANSPORT SYSTEM PERMEASE PROTEIN FEPG"/>
    <property type="match status" value="1"/>
</dbReference>
<feature type="transmembrane region" description="Helical" evidence="8">
    <location>
        <begin position="83"/>
        <end position="104"/>
    </location>
</feature>
<evidence type="ECO:0000256" key="2">
    <source>
        <dbReference type="ARBA" id="ARBA00007935"/>
    </source>
</evidence>
<feature type="transmembrane region" description="Helical" evidence="8">
    <location>
        <begin position="137"/>
        <end position="158"/>
    </location>
</feature>
<feature type="transmembrane region" description="Helical" evidence="8">
    <location>
        <begin position="113"/>
        <end position="131"/>
    </location>
</feature>
<dbReference type="GO" id="GO:0022857">
    <property type="term" value="F:transmembrane transporter activity"/>
    <property type="evidence" value="ECO:0007669"/>
    <property type="project" value="InterPro"/>
</dbReference>
<keyword evidence="4" id="KW-1003">Cell membrane</keyword>
<dbReference type="Gene3D" id="1.10.3470.10">
    <property type="entry name" value="ABC transporter involved in vitamin B12 uptake, BtuC"/>
    <property type="match status" value="1"/>
</dbReference>
<comment type="similarity">
    <text evidence="2">Belongs to the binding-protein-dependent transport system permease family. FecCD subfamily.</text>
</comment>
<dbReference type="GO" id="GO:0005886">
    <property type="term" value="C:plasma membrane"/>
    <property type="evidence" value="ECO:0007669"/>
    <property type="project" value="UniProtKB-SubCell"/>
</dbReference>
<evidence type="ECO:0000256" key="8">
    <source>
        <dbReference type="SAM" id="Phobius"/>
    </source>
</evidence>
<dbReference type="CDD" id="cd06550">
    <property type="entry name" value="TM_ABC_iron-siderophores_like"/>
    <property type="match status" value="1"/>
</dbReference>